<proteinExistence type="predicted"/>
<dbReference type="AlphaFoldDB" id="A0A699VIK3"/>
<dbReference type="InterPro" id="IPR003903">
    <property type="entry name" value="UIM_dom"/>
</dbReference>
<sequence>MSSLKLVDEPSAEDVPVEEPAYNKEEANLQWALELSLKEQAERTQGPPHLGVIRNLTLGDFSRFQ</sequence>
<dbReference type="EMBL" id="BKCJ011442902">
    <property type="protein sequence ID" value="GFD34123.1"/>
    <property type="molecule type" value="Genomic_DNA"/>
</dbReference>
<accession>A0A699VIK3</accession>
<gene>
    <name evidence="1" type="ORF">Tci_906092</name>
</gene>
<evidence type="ECO:0000313" key="1">
    <source>
        <dbReference type="EMBL" id="GFD34123.1"/>
    </source>
</evidence>
<comment type="caution">
    <text evidence="1">The sequence shown here is derived from an EMBL/GenBank/DDBJ whole genome shotgun (WGS) entry which is preliminary data.</text>
</comment>
<dbReference type="Pfam" id="PF02809">
    <property type="entry name" value="UIM"/>
    <property type="match status" value="1"/>
</dbReference>
<reference evidence="1" key="1">
    <citation type="journal article" date="2019" name="Sci. Rep.">
        <title>Draft genome of Tanacetum cinerariifolium, the natural source of mosquito coil.</title>
        <authorList>
            <person name="Yamashiro T."/>
            <person name="Shiraishi A."/>
            <person name="Satake H."/>
            <person name="Nakayama K."/>
        </authorList>
    </citation>
    <scope>NUCLEOTIDE SEQUENCE</scope>
</reference>
<organism evidence="1">
    <name type="scientific">Tanacetum cinerariifolium</name>
    <name type="common">Dalmatian daisy</name>
    <name type="synonym">Chrysanthemum cinerariifolium</name>
    <dbReference type="NCBI Taxonomy" id="118510"/>
    <lineage>
        <taxon>Eukaryota</taxon>
        <taxon>Viridiplantae</taxon>
        <taxon>Streptophyta</taxon>
        <taxon>Embryophyta</taxon>
        <taxon>Tracheophyta</taxon>
        <taxon>Spermatophyta</taxon>
        <taxon>Magnoliopsida</taxon>
        <taxon>eudicotyledons</taxon>
        <taxon>Gunneridae</taxon>
        <taxon>Pentapetalae</taxon>
        <taxon>asterids</taxon>
        <taxon>campanulids</taxon>
        <taxon>Asterales</taxon>
        <taxon>Asteraceae</taxon>
        <taxon>Asteroideae</taxon>
        <taxon>Anthemideae</taxon>
        <taxon>Anthemidinae</taxon>
        <taxon>Tanacetum</taxon>
    </lineage>
</organism>
<feature type="non-terminal residue" evidence="1">
    <location>
        <position position="65"/>
    </location>
</feature>
<name>A0A699VIK3_TANCI</name>
<protein>
    <submittedName>
        <fullName evidence="1">Uncharacterized protein</fullName>
    </submittedName>
</protein>
<dbReference type="PROSITE" id="PS50330">
    <property type="entry name" value="UIM"/>
    <property type="match status" value="1"/>
</dbReference>